<gene>
    <name evidence="1" type="ORF">A2763_02215</name>
</gene>
<dbReference type="STRING" id="1798482.A2763_02215"/>
<proteinExistence type="predicted"/>
<evidence type="ECO:0000313" key="1">
    <source>
        <dbReference type="EMBL" id="OGG51132.1"/>
    </source>
</evidence>
<comment type="caution">
    <text evidence="1">The sequence shown here is derived from an EMBL/GenBank/DDBJ whole genome shotgun (WGS) entry which is preliminary data.</text>
</comment>
<organism evidence="1 2">
    <name type="scientific">Candidatus Kaiserbacteria bacterium RIFCSPHIGHO2_01_FULL_54_36</name>
    <dbReference type="NCBI Taxonomy" id="1798482"/>
    <lineage>
        <taxon>Bacteria</taxon>
        <taxon>Candidatus Kaiseribacteriota</taxon>
    </lineage>
</organism>
<name>A0A1F6CQI8_9BACT</name>
<evidence type="ECO:0000313" key="2">
    <source>
        <dbReference type="Proteomes" id="UP000178370"/>
    </source>
</evidence>
<dbReference type="EMBL" id="MFKV01000002">
    <property type="protein sequence ID" value="OGG51132.1"/>
    <property type="molecule type" value="Genomic_DNA"/>
</dbReference>
<protein>
    <submittedName>
        <fullName evidence="1">Uncharacterized protein</fullName>
    </submittedName>
</protein>
<accession>A0A1F6CQI8</accession>
<dbReference type="AlphaFoldDB" id="A0A1F6CQI8"/>
<dbReference type="Proteomes" id="UP000178370">
    <property type="component" value="Unassembled WGS sequence"/>
</dbReference>
<reference evidence="1 2" key="1">
    <citation type="journal article" date="2016" name="Nat. Commun.">
        <title>Thousands of microbial genomes shed light on interconnected biogeochemical processes in an aquifer system.</title>
        <authorList>
            <person name="Anantharaman K."/>
            <person name="Brown C.T."/>
            <person name="Hug L.A."/>
            <person name="Sharon I."/>
            <person name="Castelle C.J."/>
            <person name="Probst A.J."/>
            <person name="Thomas B.C."/>
            <person name="Singh A."/>
            <person name="Wilkins M.J."/>
            <person name="Karaoz U."/>
            <person name="Brodie E.L."/>
            <person name="Williams K.H."/>
            <person name="Hubbard S.S."/>
            <person name="Banfield J.F."/>
        </authorList>
    </citation>
    <scope>NUCLEOTIDE SEQUENCE [LARGE SCALE GENOMIC DNA]</scope>
</reference>
<sequence length="121" mass="13073">MGINKWVQDQIAARNARLANPTLRASIDNSRDKAVNAWKKAGSQTLDSTTQAIWNTTARPFTGKKTIEDAVTGKKSTKPDPVGHMHQGAVDSTIAVGKVVGRILVASGRTAWWGIRHTIAK</sequence>